<keyword evidence="2" id="KW-1133">Transmembrane helix</keyword>
<evidence type="ECO:0000256" key="2">
    <source>
        <dbReference type="SAM" id="Phobius"/>
    </source>
</evidence>
<keyword evidence="4" id="KW-1185">Reference proteome</keyword>
<dbReference type="OMA" id="NREDNPW"/>
<dbReference type="VEuPathDB" id="FungiDB:MCYG_02116"/>
<feature type="transmembrane region" description="Helical" evidence="2">
    <location>
        <begin position="529"/>
        <end position="550"/>
    </location>
</feature>
<reference evidence="4" key="1">
    <citation type="journal article" date="2012" name="MBio">
        <title>Comparative genome analysis of Trichophyton rubrum and related dermatophytes reveals candidate genes involved in infection.</title>
        <authorList>
            <person name="Martinez D.A."/>
            <person name="Oliver B.G."/>
            <person name="Graeser Y."/>
            <person name="Goldberg J.M."/>
            <person name="Li W."/>
            <person name="Martinez-Rossi N.M."/>
            <person name="Monod M."/>
            <person name="Shelest E."/>
            <person name="Barton R.C."/>
            <person name="Birch E."/>
            <person name="Brakhage A.A."/>
            <person name="Chen Z."/>
            <person name="Gurr S.J."/>
            <person name="Heiman D."/>
            <person name="Heitman J."/>
            <person name="Kosti I."/>
            <person name="Rossi A."/>
            <person name="Saif S."/>
            <person name="Samalova M."/>
            <person name="Saunders C.W."/>
            <person name="Shea T."/>
            <person name="Summerbell R.C."/>
            <person name="Xu J."/>
            <person name="Young S."/>
            <person name="Zeng Q."/>
            <person name="Birren B.W."/>
            <person name="Cuomo C.A."/>
            <person name="White T.C."/>
        </authorList>
    </citation>
    <scope>NUCLEOTIDE SEQUENCE [LARGE SCALE GENOMIC DNA]</scope>
    <source>
        <strain evidence="4">ATCC MYA-4605 / CBS 113480</strain>
    </source>
</reference>
<name>C5FIM8_ARTOC</name>
<dbReference type="OrthoDB" id="5348845at2759"/>
<dbReference type="GeneID" id="9229237"/>
<protein>
    <submittedName>
        <fullName evidence="3">Uncharacterized protein</fullName>
    </submittedName>
</protein>
<dbReference type="RefSeq" id="XP_002849182.1">
    <property type="nucleotide sequence ID" value="XM_002849136.1"/>
</dbReference>
<keyword evidence="2" id="KW-0812">Transmembrane</keyword>
<dbReference type="Proteomes" id="UP000002035">
    <property type="component" value="Unassembled WGS sequence"/>
</dbReference>
<evidence type="ECO:0000313" key="4">
    <source>
        <dbReference type="Proteomes" id="UP000002035"/>
    </source>
</evidence>
<accession>C5FIM8</accession>
<feature type="region of interest" description="Disordered" evidence="1">
    <location>
        <begin position="619"/>
        <end position="643"/>
    </location>
</feature>
<dbReference type="EMBL" id="DS995702">
    <property type="protein sequence ID" value="EEQ29297.1"/>
    <property type="molecule type" value="Genomic_DNA"/>
</dbReference>
<dbReference type="HOGENOM" id="CLU_028537_0_0_1"/>
<dbReference type="AlphaFoldDB" id="C5FIM8"/>
<gene>
    <name evidence="3" type="ORF">MCYG_02116</name>
</gene>
<organism evidence="3 4">
    <name type="scientific">Arthroderma otae (strain ATCC MYA-4605 / CBS 113480)</name>
    <name type="common">Microsporum canis</name>
    <dbReference type="NCBI Taxonomy" id="554155"/>
    <lineage>
        <taxon>Eukaryota</taxon>
        <taxon>Fungi</taxon>
        <taxon>Dikarya</taxon>
        <taxon>Ascomycota</taxon>
        <taxon>Pezizomycotina</taxon>
        <taxon>Eurotiomycetes</taxon>
        <taxon>Eurotiomycetidae</taxon>
        <taxon>Onygenales</taxon>
        <taxon>Arthrodermataceae</taxon>
        <taxon>Microsporum</taxon>
    </lineage>
</organism>
<feature type="transmembrane region" description="Helical" evidence="2">
    <location>
        <begin position="74"/>
        <end position="96"/>
    </location>
</feature>
<feature type="transmembrane region" description="Helical" evidence="2">
    <location>
        <begin position="20"/>
        <end position="53"/>
    </location>
</feature>
<feature type="compositionally biased region" description="Polar residues" evidence="1">
    <location>
        <begin position="629"/>
        <end position="643"/>
    </location>
</feature>
<sequence length="643" mass="71588">MVASFVASSLAVGHNAVKSILFRIAGLCLQIGVFKLFSLIASAKNAFTAYLMFTEDYIQRSMFIFSRGFTHQAVLVFFFTILLLGSGLYDTLLWGLDFPGYISLKSNITASTVKDNLLKRPGYVVFSSTRPEDLDTLDRHFTDSMNANLFQSNLNFSLTGQVSLGKPETIPPTQKFNLAKNIGPRIWLDKEGFSVSPDTYVTTSSISNLETKEYYICPWVPLVEDQSAAWECSFDNIHAEQLSRSPLGQPEIHWDDVTDQNYLSQYMRPNREDNPWSFLGTGGDTAMMKQMFTVTKGRRRHTFLDTAMKISAVYDHKQPFPRDSVHDLVKRTWSLDPATWDDPLITKITDKIQAGVRNNTSFQYGSVQKTGNSVLQFHYEYLNLLATQDVVVFSLFRISLVNITIIRSETLPEPVKPLEACDHYYHNRASGGKLYGTSCYEQGTMNETGARFFGQLDCSSVLVIGGTLGDGSSNVSSVALNQKGFEWVANHGDTLDNLVLSRGYIMAIDPSLVTLETSKVQAAMSPLQVLLFILPVVFCAAVWGWLWFFVEPHYSSSLLANLYATTDIGGTNTSTNPGYIQNMPDIDFIKKDGKVQMATATGVFVHSESEAVTNVNMGYQKTDPRGSYTPIQGTGNDESPTQV</sequence>
<keyword evidence="2" id="KW-0472">Membrane</keyword>
<dbReference type="eggNOG" id="ENOG502SJIZ">
    <property type="taxonomic scope" value="Eukaryota"/>
</dbReference>
<evidence type="ECO:0000313" key="3">
    <source>
        <dbReference type="EMBL" id="EEQ29297.1"/>
    </source>
</evidence>
<evidence type="ECO:0000256" key="1">
    <source>
        <dbReference type="SAM" id="MobiDB-lite"/>
    </source>
</evidence>
<proteinExistence type="predicted"/>